<dbReference type="AlphaFoldDB" id="A0A7N2MDN1"/>
<evidence type="ECO:0000256" key="1">
    <source>
        <dbReference type="ARBA" id="ARBA00011982"/>
    </source>
</evidence>
<comment type="catalytic activity">
    <reaction evidence="4">
        <text>NAD(+) + H2O = ADP-D-ribose + nicotinamide + H(+)</text>
        <dbReference type="Rhea" id="RHEA:16301"/>
        <dbReference type="ChEBI" id="CHEBI:15377"/>
        <dbReference type="ChEBI" id="CHEBI:15378"/>
        <dbReference type="ChEBI" id="CHEBI:17154"/>
        <dbReference type="ChEBI" id="CHEBI:57540"/>
        <dbReference type="ChEBI" id="CHEBI:57967"/>
        <dbReference type="EC" id="3.2.2.6"/>
    </reaction>
    <physiologicalReaction direction="left-to-right" evidence="4">
        <dbReference type="Rhea" id="RHEA:16302"/>
    </physiologicalReaction>
</comment>
<dbReference type="PANTHER" id="PTHR32009">
    <property type="entry name" value="TMV RESISTANCE PROTEIN N-LIKE"/>
    <property type="match status" value="1"/>
</dbReference>
<dbReference type="FunFam" id="3.40.50.10140:FF:000007">
    <property type="entry name" value="Disease resistance protein (TIR-NBS-LRR class)"/>
    <property type="match status" value="1"/>
</dbReference>
<feature type="domain" description="TIR" evidence="6">
    <location>
        <begin position="209"/>
        <end position="358"/>
    </location>
</feature>
<dbReference type="InterPro" id="IPR000157">
    <property type="entry name" value="TIR_dom"/>
</dbReference>
<dbReference type="FunCoup" id="A0A7N2MDN1">
    <property type="interactions" value="34"/>
</dbReference>
<reference evidence="7" key="2">
    <citation type="submission" date="2021-01" db="UniProtKB">
        <authorList>
            <consortium name="EnsemblPlants"/>
        </authorList>
    </citation>
    <scope>IDENTIFICATION</scope>
</reference>
<dbReference type="Pfam" id="PF01582">
    <property type="entry name" value="TIR"/>
    <property type="match status" value="2"/>
</dbReference>
<feature type="domain" description="TIR" evidence="6">
    <location>
        <begin position="26"/>
        <end position="187"/>
    </location>
</feature>
<dbReference type="EC" id="3.2.2.6" evidence="1"/>
<dbReference type="RefSeq" id="XP_030928936.1">
    <property type="nucleotide sequence ID" value="XM_031073076.1"/>
</dbReference>
<evidence type="ECO:0000256" key="5">
    <source>
        <dbReference type="SAM" id="MobiDB-lite"/>
    </source>
</evidence>
<organism evidence="7 8">
    <name type="scientific">Quercus lobata</name>
    <name type="common">Valley oak</name>
    <dbReference type="NCBI Taxonomy" id="97700"/>
    <lineage>
        <taxon>Eukaryota</taxon>
        <taxon>Viridiplantae</taxon>
        <taxon>Streptophyta</taxon>
        <taxon>Embryophyta</taxon>
        <taxon>Tracheophyta</taxon>
        <taxon>Spermatophyta</taxon>
        <taxon>Magnoliopsida</taxon>
        <taxon>eudicotyledons</taxon>
        <taxon>Gunneridae</taxon>
        <taxon>Pentapetalae</taxon>
        <taxon>rosids</taxon>
        <taxon>fabids</taxon>
        <taxon>Fagales</taxon>
        <taxon>Fagaceae</taxon>
        <taxon>Quercus</taxon>
    </lineage>
</organism>
<dbReference type="EnsemblPlants" id="QL08p045122:mrna">
    <property type="protein sequence ID" value="QL08p045122:mrna"/>
    <property type="gene ID" value="QL08p045122"/>
</dbReference>
<gene>
    <name evidence="7" type="primary">LOC115955043</name>
</gene>
<dbReference type="EMBL" id="LRBV02000008">
    <property type="status" value="NOT_ANNOTATED_CDS"/>
    <property type="molecule type" value="Genomic_DNA"/>
</dbReference>
<dbReference type="GeneID" id="115955043"/>
<dbReference type="PANTHER" id="PTHR32009:SF39">
    <property type="entry name" value="TIR DOMAIN-CONTAINING PROTEIN"/>
    <property type="match status" value="1"/>
</dbReference>
<dbReference type="OrthoDB" id="6160824at2759"/>
<feature type="compositionally biased region" description="Polar residues" evidence="5">
    <location>
        <begin position="1"/>
        <end position="11"/>
    </location>
</feature>
<dbReference type="SMART" id="SM00255">
    <property type="entry name" value="TIR"/>
    <property type="match status" value="2"/>
</dbReference>
<dbReference type="Gramene" id="QL08p045122:mrna">
    <property type="protein sequence ID" value="QL08p045122:mrna"/>
    <property type="gene ID" value="QL08p045122"/>
</dbReference>
<evidence type="ECO:0000313" key="7">
    <source>
        <dbReference type="EnsemblPlants" id="QL08p045122:mrna"/>
    </source>
</evidence>
<accession>A0A7N2MDN1</accession>
<dbReference type="Proteomes" id="UP000594261">
    <property type="component" value="Chromosome 8"/>
</dbReference>
<reference evidence="7 8" key="1">
    <citation type="journal article" date="2016" name="G3 (Bethesda)">
        <title>First Draft Assembly and Annotation of the Genome of a California Endemic Oak Quercus lobata Nee (Fagaceae).</title>
        <authorList>
            <person name="Sork V.L."/>
            <person name="Fitz-Gibbon S.T."/>
            <person name="Puiu D."/>
            <person name="Crepeau M."/>
            <person name="Gugger P.F."/>
            <person name="Sherman R."/>
            <person name="Stevens K."/>
            <person name="Langley C.H."/>
            <person name="Pellegrini M."/>
            <person name="Salzberg S.L."/>
        </authorList>
    </citation>
    <scope>NUCLEOTIDE SEQUENCE [LARGE SCALE GENOMIC DNA]</scope>
    <source>
        <strain evidence="7 8">cv. SW786</strain>
    </source>
</reference>
<dbReference type="InterPro" id="IPR035897">
    <property type="entry name" value="Toll_tir_struct_dom_sf"/>
</dbReference>
<evidence type="ECO:0000256" key="3">
    <source>
        <dbReference type="ARBA" id="ARBA00023027"/>
    </source>
</evidence>
<dbReference type="PROSITE" id="PS50104">
    <property type="entry name" value="TIR"/>
    <property type="match status" value="2"/>
</dbReference>
<evidence type="ECO:0000256" key="4">
    <source>
        <dbReference type="ARBA" id="ARBA00047304"/>
    </source>
</evidence>
<dbReference type="SUPFAM" id="SSF52200">
    <property type="entry name" value="Toll/Interleukin receptor TIR domain"/>
    <property type="match status" value="2"/>
</dbReference>
<evidence type="ECO:0000313" key="8">
    <source>
        <dbReference type="Proteomes" id="UP000594261"/>
    </source>
</evidence>
<keyword evidence="3" id="KW-0520">NAD</keyword>
<keyword evidence="8" id="KW-1185">Reference proteome</keyword>
<dbReference type="KEGG" id="qlo:115955043"/>
<dbReference type="GO" id="GO:0061809">
    <property type="term" value="F:NAD+ nucleosidase activity, cyclic ADP-ribose generating"/>
    <property type="evidence" value="ECO:0007669"/>
    <property type="project" value="UniProtKB-EC"/>
</dbReference>
<evidence type="ECO:0000259" key="6">
    <source>
        <dbReference type="PROSITE" id="PS50104"/>
    </source>
</evidence>
<dbReference type="GO" id="GO:0007165">
    <property type="term" value="P:signal transduction"/>
    <property type="evidence" value="ECO:0007669"/>
    <property type="project" value="InterPro"/>
</dbReference>
<feature type="region of interest" description="Disordered" evidence="5">
    <location>
        <begin position="1"/>
        <end position="23"/>
    </location>
</feature>
<name>A0A7N2MDN1_QUELO</name>
<keyword evidence="2" id="KW-0378">Hydrolase</keyword>
<protein>
    <recommendedName>
        <fullName evidence="1">ADP-ribosyl cyclase/cyclic ADP-ribose hydrolase</fullName>
        <ecNumber evidence="1">3.2.2.6</ecNumber>
    </recommendedName>
</protein>
<dbReference type="InParanoid" id="A0A7N2MDN1"/>
<dbReference type="OMA" id="HERSGVH"/>
<dbReference type="Gene3D" id="3.40.50.10140">
    <property type="entry name" value="Toll/interleukin-1 receptor homology (TIR) domain"/>
    <property type="match status" value="2"/>
</dbReference>
<proteinExistence type="predicted"/>
<sequence>MAATTTLSKPFSSSSSSSSYQPSDDYRYDVFLSFRGEDTSMSFTDHLYYALTKAGFRTFIDNFRRTEDYSSEIFPIIQEFRIFLIVLSKNYASSTGCLEELVEILQCCRRSNQMVVPIFYHVSSSDVRNQFEEEFGEHGKRYFLNGDKVSIWRGALTEIANISGLNLETRYEAEFIRNIIHYISPKIFSKPFSSPSSSSSSPYQSPDDYEYDVFLSFRGEDTRKNFTDHLYYALTEAGFHTFRDDEEIRKGEDLSSEILQAIRRSRISLIVFSKNYPSSGWCLEELVEIMECKRRLKQRVFPIFYDVDPSDVRKQSGSYEEAFVEHEKRYLLDKDKVFRWRGALTQIASLSGWHLQDG</sequence>
<evidence type="ECO:0000256" key="2">
    <source>
        <dbReference type="ARBA" id="ARBA00022801"/>
    </source>
</evidence>